<accession>A0A4S4EWR4</accession>
<dbReference type="AlphaFoldDB" id="A0A4S4EWR4"/>
<dbReference type="SUPFAM" id="SSF52096">
    <property type="entry name" value="ClpP/crotonase"/>
    <property type="match status" value="1"/>
</dbReference>
<gene>
    <name evidence="2" type="ORF">TEA_012184</name>
</gene>
<name>A0A4S4EWR4_CAMSN</name>
<evidence type="ECO:0000313" key="2">
    <source>
        <dbReference type="EMBL" id="THG21112.1"/>
    </source>
</evidence>
<feature type="domain" description="Enoyl-CoA hydratase/isomerase" evidence="1">
    <location>
        <begin position="78"/>
        <end position="118"/>
    </location>
</feature>
<protein>
    <recommendedName>
        <fullName evidence="1">Enoyl-CoA hydratase/isomerase domain-containing protein</fullName>
    </recommendedName>
</protein>
<dbReference type="InterPro" id="IPR045004">
    <property type="entry name" value="ECH_dom"/>
</dbReference>
<organism evidence="2 3">
    <name type="scientific">Camellia sinensis var. sinensis</name>
    <name type="common">China tea</name>
    <dbReference type="NCBI Taxonomy" id="542762"/>
    <lineage>
        <taxon>Eukaryota</taxon>
        <taxon>Viridiplantae</taxon>
        <taxon>Streptophyta</taxon>
        <taxon>Embryophyta</taxon>
        <taxon>Tracheophyta</taxon>
        <taxon>Spermatophyta</taxon>
        <taxon>Magnoliopsida</taxon>
        <taxon>eudicotyledons</taxon>
        <taxon>Gunneridae</taxon>
        <taxon>Pentapetalae</taxon>
        <taxon>asterids</taxon>
        <taxon>Ericales</taxon>
        <taxon>Theaceae</taxon>
        <taxon>Camellia</taxon>
    </lineage>
</organism>
<dbReference type="Proteomes" id="UP000306102">
    <property type="component" value="Unassembled WGS sequence"/>
</dbReference>
<evidence type="ECO:0000259" key="1">
    <source>
        <dbReference type="Pfam" id="PF16113"/>
    </source>
</evidence>
<comment type="caution">
    <text evidence="2">The sequence shown here is derived from an EMBL/GenBank/DDBJ whole genome shotgun (WGS) entry which is preliminary data.</text>
</comment>
<evidence type="ECO:0000313" key="3">
    <source>
        <dbReference type="Proteomes" id="UP000306102"/>
    </source>
</evidence>
<dbReference type="InterPro" id="IPR029045">
    <property type="entry name" value="ClpP/crotonase-like_dom_sf"/>
</dbReference>
<keyword evidence="3" id="KW-1185">Reference proteome</keyword>
<reference evidence="2 3" key="1">
    <citation type="journal article" date="2018" name="Proc. Natl. Acad. Sci. U.S.A.">
        <title>Draft genome sequence of Camellia sinensis var. sinensis provides insights into the evolution of the tea genome and tea quality.</title>
        <authorList>
            <person name="Wei C."/>
            <person name="Yang H."/>
            <person name="Wang S."/>
            <person name="Zhao J."/>
            <person name="Liu C."/>
            <person name="Gao L."/>
            <person name="Xia E."/>
            <person name="Lu Y."/>
            <person name="Tai Y."/>
            <person name="She G."/>
            <person name="Sun J."/>
            <person name="Cao H."/>
            <person name="Tong W."/>
            <person name="Gao Q."/>
            <person name="Li Y."/>
            <person name="Deng W."/>
            <person name="Jiang X."/>
            <person name="Wang W."/>
            <person name="Chen Q."/>
            <person name="Zhang S."/>
            <person name="Li H."/>
            <person name="Wu J."/>
            <person name="Wang P."/>
            <person name="Li P."/>
            <person name="Shi C."/>
            <person name="Zheng F."/>
            <person name="Jian J."/>
            <person name="Huang B."/>
            <person name="Shan D."/>
            <person name="Shi M."/>
            <person name="Fang C."/>
            <person name="Yue Y."/>
            <person name="Li F."/>
            <person name="Li D."/>
            <person name="Wei S."/>
            <person name="Han B."/>
            <person name="Jiang C."/>
            <person name="Yin Y."/>
            <person name="Xia T."/>
            <person name="Zhang Z."/>
            <person name="Bennetzen J.L."/>
            <person name="Zhao S."/>
            <person name="Wan X."/>
        </authorList>
    </citation>
    <scope>NUCLEOTIDE SEQUENCE [LARGE SCALE GENOMIC DNA]</scope>
    <source>
        <strain evidence="3">cv. Shuchazao</strain>
        <tissue evidence="2">Leaf</tissue>
    </source>
</reference>
<dbReference type="EMBL" id="SDRB02001585">
    <property type="protein sequence ID" value="THG21112.1"/>
    <property type="molecule type" value="Genomic_DNA"/>
</dbReference>
<sequence>MQGLRSASLIKRLSWQLKGKLGPELQFSIDTLFSMPSTLLWSGFISGYYRGLSSLSSNNALSDDLDNIVLVEGKAWSRTAILNRHSVLNALNTAVGARLQKLYKSWEDNPDIGFVVLKVICF</sequence>
<dbReference type="Gene3D" id="3.30.300.220">
    <property type="match status" value="1"/>
</dbReference>
<proteinExistence type="predicted"/>
<dbReference type="STRING" id="542762.A0A4S4EWR4"/>
<dbReference type="Pfam" id="PF16113">
    <property type="entry name" value="ECH_2"/>
    <property type="match status" value="1"/>
</dbReference>